<dbReference type="PANTHER" id="PTHR47369">
    <property type="entry name" value="BTB/POZ DOMAIN-CONTAINING PROTEIN"/>
    <property type="match status" value="1"/>
</dbReference>
<name>A0A8K0XVJ3_9AGAR</name>
<feature type="compositionally biased region" description="Low complexity" evidence="1">
    <location>
        <begin position="1"/>
        <end position="13"/>
    </location>
</feature>
<dbReference type="SUPFAM" id="SSF54695">
    <property type="entry name" value="POZ domain"/>
    <property type="match status" value="1"/>
</dbReference>
<evidence type="ECO:0000256" key="1">
    <source>
        <dbReference type="SAM" id="MobiDB-lite"/>
    </source>
</evidence>
<dbReference type="AlphaFoldDB" id="A0A8K0XVJ3"/>
<feature type="compositionally biased region" description="Low complexity" evidence="1">
    <location>
        <begin position="27"/>
        <end position="40"/>
    </location>
</feature>
<proteinExistence type="predicted"/>
<dbReference type="OrthoDB" id="6359943at2759"/>
<dbReference type="EMBL" id="JAEVFJ010000001">
    <property type="protein sequence ID" value="KAH8108169.1"/>
    <property type="molecule type" value="Genomic_DNA"/>
</dbReference>
<keyword evidence="3" id="KW-1185">Reference proteome</keyword>
<reference evidence="2" key="1">
    <citation type="journal article" date="2021" name="New Phytol.">
        <title>Evolutionary innovations through gain and loss of genes in the ectomycorrhizal Boletales.</title>
        <authorList>
            <person name="Wu G."/>
            <person name="Miyauchi S."/>
            <person name="Morin E."/>
            <person name="Kuo A."/>
            <person name="Drula E."/>
            <person name="Varga T."/>
            <person name="Kohler A."/>
            <person name="Feng B."/>
            <person name="Cao Y."/>
            <person name="Lipzen A."/>
            <person name="Daum C."/>
            <person name="Hundley H."/>
            <person name="Pangilinan J."/>
            <person name="Johnson J."/>
            <person name="Barry K."/>
            <person name="LaButti K."/>
            <person name="Ng V."/>
            <person name="Ahrendt S."/>
            <person name="Min B."/>
            <person name="Choi I.G."/>
            <person name="Park H."/>
            <person name="Plett J.M."/>
            <person name="Magnuson J."/>
            <person name="Spatafora J.W."/>
            <person name="Nagy L.G."/>
            <person name="Henrissat B."/>
            <person name="Grigoriev I.V."/>
            <person name="Yang Z.L."/>
            <person name="Xu J."/>
            <person name="Martin F.M."/>
        </authorList>
    </citation>
    <scope>NUCLEOTIDE SEQUENCE</scope>
    <source>
        <strain evidence="2">KKN 215</strain>
    </source>
</reference>
<dbReference type="PANTHER" id="PTHR47369:SF2">
    <property type="entry name" value="BTB_POZ DOMAIN-CONTAINING PROTEIN 2"/>
    <property type="match status" value="1"/>
</dbReference>
<organism evidence="2 3">
    <name type="scientific">Cristinia sonorae</name>
    <dbReference type="NCBI Taxonomy" id="1940300"/>
    <lineage>
        <taxon>Eukaryota</taxon>
        <taxon>Fungi</taxon>
        <taxon>Dikarya</taxon>
        <taxon>Basidiomycota</taxon>
        <taxon>Agaricomycotina</taxon>
        <taxon>Agaricomycetes</taxon>
        <taxon>Agaricomycetidae</taxon>
        <taxon>Agaricales</taxon>
        <taxon>Pleurotineae</taxon>
        <taxon>Stephanosporaceae</taxon>
        <taxon>Cristinia</taxon>
    </lineage>
</organism>
<protein>
    <recommendedName>
        <fullName evidence="4">BTB domain-containing protein</fullName>
    </recommendedName>
</protein>
<sequence length="351" mass="37861">MNGHGSSSNGLGLADMRPSETYYPNHSGADAGGSSTSAGAPVENGYTHSPNLYQVHTEAVVNHLYNAGFQHGNYADTHLYAHQNVYKLHAIILSRSPRLAHMLSTEPPQSGARTIHLALEQEPEVTPEGIAIALGYLYSPVSFNLVHSENARAALAAACLLGGMDDLCNYAYDICRQSISVDNISEWLEFVETIPTPSDGSSTPIEPQHLPPSRTAVFGPYAERLKSDVFSFLVVTLPNILNINGVSSPGTPQGDRHSPSDAGRDTLLQVFSRVPFDLFKAAVESPTFQIGSDQARFKFAKDAIEARRRGIARGQGAEETVVLAFGGTSLGGSAVHVTRKIRKRHLWKVNS</sequence>
<dbReference type="Gene3D" id="3.30.710.10">
    <property type="entry name" value="Potassium Channel Kv1.1, Chain A"/>
    <property type="match status" value="1"/>
</dbReference>
<evidence type="ECO:0000313" key="3">
    <source>
        <dbReference type="Proteomes" id="UP000813824"/>
    </source>
</evidence>
<gene>
    <name evidence="2" type="ORF">BXZ70DRAFT_42577</name>
</gene>
<evidence type="ECO:0008006" key="4">
    <source>
        <dbReference type="Google" id="ProtNLM"/>
    </source>
</evidence>
<feature type="region of interest" description="Disordered" evidence="1">
    <location>
        <begin position="1"/>
        <end position="45"/>
    </location>
</feature>
<evidence type="ECO:0000313" key="2">
    <source>
        <dbReference type="EMBL" id="KAH8108169.1"/>
    </source>
</evidence>
<dbReference type="InterPro" id="IPR011333">
    <property type="entry name" value="SKP1/BTB/POZ_sf"/>
</dbReference>
<dbReference type="Proteomes" id="UP000813824">
    <property type="component" value="Unassembled WGS sequence"/>
</dbReference>
<accession>A0A8K0XVJ3</accession>
<comment type="caution">
    <text evidence="2">The sequence shown here is derived from an EMBL/GenBank/DDBJ whole genome shotgun (WGS) entry which is preliminary data.</text>
</comment>